<evidence type="ECO:0000256" key="4">
    <source>
        <dbReference type="ARBA" id="ARBA00022603"/>
    </source>
</evidence>
<dbReference type="InterPro" id="IPR057285">
    <property type="entry name" value="Pre-PUA_NSUN2"/>
</dbReference>
<evidence type="ECO:0000256" key="3">
    <source>
        <dbReference type="ARBA" id="ARBA00022555"/>
    </source>
</evidence>
<evidence type="ECO:0000256" key="21">
    <source>
        <dbReference type="RuleBase" id="RU000489"/>
    </source>
</evidence>
<feature type="binding site" evidence="20">
    <location>
        <position position="620"/>
    </location>
    <ligand>
        <name>S-adenosyl-L-methionine</name>
        <dbReference type="ChEBI" id="CHEBI:59789"/>
    </ligand>
</feature>
<evidence type="ECO:0000256" key="12">
    <source>
        <dbReference type="ARBA" id="ARBA00032179"/>
    </source>
</evidence>
<evidence type="ECO:0000256" key="17">
    <source>
        <dbReference type="ARBA" id="ARBA00049286"/>
    </source>
</evidence>
<feature type="region of interest" description="Disordered" evidence="22">
    <location>
        <begin position="1032"/>
        <end position="1113"/>
    </location>
</feature>
<dbReference type="SUPFAM" id="SSF53335">
    <property type="entry name" value="S-adenosyl-L-methionine-dependent methyltransferases"/>
    <property type="match status" value="1"/>
</dbReference>
<dbReference type="InterPro" id="IPR057286">
    <property type="entry name" value="PUA_NSUN2"/>
</dbReference>
<dbReference type="InterPro" id="IPR001579">
    <property type="entry name" value="Glyco_hydro_18_chit_AS"/>
</dbReference>
<feature type="binding site" evidence="20">
    <location>
        <position position="593"/>
    </location>
    <ligand>
        <name>S-adenosyl-L-methionine</name>
        <dbReference type="ChEBI" id="CHEBI:59789"/>
    </ligand>
</feature>
<dbReference type="InterPro" id="IPR023270">
    <property type="entry name" value="RCMT_NCL1"/>
</dbReference>
<evidence type="ECO:0000256" key="10">
    <source>
        <dbReference type="ARBA" id="ARBA00023242"/>
    </source>
</evidence>
<keyword evidence="4 20" id="KW-0489">Methyltransferase</keyword>
<dbReference type="PRINTS" id="PR02008">
    <property type="entry name" value="RCMTFAMILY"/>
</dbReference>
<sequence>MGVTGHISTSFALCPCSSTALCSTPVRQQSREIVVFAIVTDDNSWKKWNWTEISTVIAVGNLEKAKDLYCYAHSKNVRVTSLVDADVKKLLHPNDRKQIVDSWINTINKYSLDGLNVDIEGAAINQSEVDGITALTRETYYALKEQNPSFTLSFDIPYSPYVGSGSYPGRRYDFSSIAKYTDYLIVMDYDAMQSTTYASANCPLDLLIESYPLYIKNLSISSDHLVMAVPWYGYQFTCAEFHNASGENRCILDKAERNELLTLSNGIRKPKSNGQLIYADMMKVLSGNTVQGGLKWDEKSASPYFTTLENGVYHQYWFDNDLSLMLKYKLALNLKLGGLSMWNSATLDYFSTDPKIEGETAAILTLEIYKLLHKLCLARIFTRLNLYTIFRQHLAKMGRRRKKFQLKGDRKDKGHYKDIVKENQKYEHYYKEQQCFDVSEFSEFITAMKQPLPAVFRITGYKKHAKQLLKNMKMNHFVDIANLKINNEIIKPPASLPWYPEELAWKTNLNRTQIRKAPQLEKFHAFLIAETESGHITRQEAVSMIPPLLLDVQPHHKVLDMCAAPGSKTAQIIELLHQDDTKPIPDGLCIANDKDNKRCYMLVHQMNRLNSPASIVVNHDAATFPEIYLKNEDSSETALRYDRVLCDVPCSGDGTMRKNSDVWLKWNIANSIYLHGIQLRILIRGLELLATGGQLVYSTCSLNPIEDEAVVAAALSKCSGAVELCHVQLPDLKWSPGVSKWKVMDRGQNWYEKFEDLPENMRNITKTMFPPENEEMVNKMHLDRCMRLLPHHQDTGGFFVSVLRKVSNLPWQTEEKDVKNQNSKDSPKQPQRKKPRWGPGFKEDPFVFFTKDDESLTSEIRSFYGLGSFPFDQVLSRSTTGKKKHLYFVSHIVKNIVENNINFLKVINTGVRTFSRSDNTHANIACSFRLVQDGVECVEPSMSKQVVKIKIDDVIKLLVEEQPKFNTLSDELRTRLSEIDSGSMIYKYVPDDENADVSCDLLMCGWKGHVSSRLYMCKNERMHFLNMVGHPVPEHLLPNKNTRRTRAENGQGKDKEPGDDEDGNSIMQKSENSDVNRDEKESVDEKKEHSSQAEQKNNDMIPETASEALNEQT</sequence>
<evidence type="ECO:0000256" key="5">
    <source>
        <dbReference type="ARBA" id="ARBA00022679"/>
    </source>
</evidence>
<evidence type="ECO:0000259" key="24">
    <source>
        <dbReference type="PROSITE" id="PS51910"/>
    </source>
</evidence>
<dbReference type="SUPFAM" id="SSF51445">
    <property type="entry name" value="(Trans)glycosidases"/>
    <property type="match status" value="1"/>
</dbReference>
<evidence type="ECO:0000256" key="11">
    <source>
        <dbReference type="ARBA" id="ARBA00023295"/>
    </source>
</evidence>
<dbReference type="InterPro" id="IPR001223">
    <property type="entry name" value="Glyco_hydro18_cat"/>
</dbReference>
<dbReference type="PRINTS" id="PR02011">
    <property type="entry name" value="RCMTNCL1"/>
</dbReference>
<accession>A0ABP0GWV1</accession>
<keyword evidence="10" id="KW-0539">Nucleus</keyword>
<evidence type="ECO:0000256" key="18">
    <source>
        <dbReference type="ARBA" id="ARBA00049323"/>
    </source>
</evidence>
<evidence type="ECO:0000256" key="16">
    <source>
        <dbReference type="ARBA" id="ARBA00048936"/>
    </source>
</evidence>
<dbReference type="PROSITE" id="PS51910">
    <property type="entry name" value="GH18_2"/>
    <property type="match status" value="1"/>
</dbReference>
<evidence type="ECO:0000256" key="13">
    <source>
        <dbReference type="ARBA" id="ARBA00032770"/>
    </source>
</evidence>
<proteinExistence type="inferred from homology"/>
<dbReference type="InterPro" id="IPR001678">
    <property type="entry name" value="MeTrfase_RsmB-F_NOP2_dom"/>
</dbReference>
<dbReference type="PROSITE" id="PS51686">
    <property type="entry name" value="SAM_MT_RSMB_NOP"/>
    <property type="match status" value="1"/>
</dbReference>
<comment type="catalytic activity">
    <reaction evidence="18">
        <text>cytidine(48) in tRNA + S-adenosyl-L-methionine = 5-methylcytidine(48) in tRNA + S-adenosyl-L-homocysteine + H(+)</text>
        <dbReference type="Rhea" id="RHEA:42948"/>
        <dbReference type="Rhea" id="RHEA-COMP:10293"/>
        <dbReference type="Rhea" id="RHEA-COMP:10297"/>
        <dbReference type="ChEBI" id="CHEBI:15378"/>
        <dbReference type="ChEBI" id="CHEBI:57856"/>
        <dbReference type="ChEBI" id="CHEBI:59789"/>
        <dbReference type="ChEBI" id="CHEBI:74483"/>
        <dbReference type="ChEBI" id="CHEBI:82748"/>
    </reaction>
    <physiologicalReaction direction="left-to-right" evidence="18">
        <dbReference type="Rhea" id="RHEA:42949"/>
    </physiologicalReaction>
</comment>
<comment type="catalytic activity">
    <reaction evidence="15">
        <text>cytidine(49) in tRNA + S-adenosyl-L-methionine = 5-methylcytidine(49) in tRNA + S-adenosyl-L-homocysteine + H(+)</text>
        <dbReference type="Rhea" id="RHEA:42952"/>
        <dbReference type="Rhea" id="RHEA-COMP:10294"/>
        <dbReference type="Rhea" id="RHEA-COMP:10385"/>
        <dbReference type="ChEBI" id="CHEBI:15378"/>
        <dbReference type="ChEBI" id="CHEBI:57856"/>
        <dbReference type="ChEBI" id="CHEBI:59789"/>
        <dbReference type="ChEBI" id="CHEBI:74483"/>
        <dbReference type="ChEBI" id="CHEBI:82748"/>
    </reaction>
    <physiologicalReaction direction="left-to-right" evidence="15">
        <dbReference type="Rhea" id="RHEA:42953"/>
    </physiologicalReaction>
</comment>
<comment type="subcellular location">
    <subcellularLocation>
        <location evidence="1">Nucleus</location>
    </subcellularLocation>
</comment>
<evidence type="ECO:0000256" key="1">
    <source>
        <dbReference type="ARBA" id="ARBA00004123"/>
    </source>
</evidence>
<evidence type="ECO:0000256" key="6">
    <source>
        <dbReference type="ARBA" id="ARBA00022691"/>
    </source>
</evidence>
<dbReference type="InterPro" id="IPR023267">
    <property type="entry name" value="RCMT"/>
</dbReference>
<keyword evidence="3" id="KW-0820">tRNA-binding</keyword>
<dbReference type="PROSITE" id="PS01095">
    <property type="entry name" value="GH18_1"/>
    <property type="match status" value="1"/>
</dbReference>
<feature type="active site" description="Nucleophile" evidence="20">
    <location>
        <position position="700"/>
    </location>
</feature>
<organism evidence="25 26">
    <name type="scientific">Clavelina lepadiformis</name>
    <name type="common">Light-bulb sea squirt</name>
    <name type="synonym">Ascidia lepadiformis</name>
    <dbReference type="NCBI Taxonomy" id="159417"/>
    <lineage>
        <taxon>Eukaryota</taxon>
        <taxon>Metazoa</taxon>
        <taxon>Chordata</taxon>
        <taxon>Tunicata</taxon>
        <taxon>Ascidiacea</taxon>
        <taxon>Aplousobranchia</taxon>
        <taxon>Clavelinidae</taxon>
        <taxon>Clavelina</taxon>
    </lineage>
</organism>
<evidence type="ECO:0000256" key="14">
    <source>
        <dbReference type="ARBA" id="ARBA00032819"/>
    </source>
</evidence>
<dbReference type="EC" id="2.1.1.203" evidence="2"/>
<keyword evidence="5 20" id="KW-0808">Transferase</keyword>
<dbReference type="Pfam" id="PF01189">
    <property type="entry name" value="Methyltr_RsmB-F"/>
    <property type="match status" value="1"/>
</dbReference>
<feature type="compositionally biased region" description="Basic and acidic residues" evidence="22">
    <location>
        <begin position="1045"/>
        <end position="1056"/>
    </location>
</feature>
<feature type="binding site" evidence="20">
    <location>
        <begin position="562"/>
        <end position="568"/>
    </location>
    <ligand>
        <name>S-adenosyl-L-methionine</name>
        <dbReference type="ChEBI" id="CHEBI:59789"/>
    </ligand>
</feature>
<comment type="catalytic activity">
    <reaction evidence="19">
        <text>a cytidine in mRNA + S-adenosyl-L-methionine = a 5-methylcytidine in mRNA + S-adenosyl-L-homocysteine + H(+)</text>
        <dbReference type="Rhea" id="RHEA:61464"/>
        <dbReference type="Rhea" id="RHEA-COMP:15145"/>
        <dbReference type="Rhea" id="RHEA-COMP:15826"/>
        <dbReference type="ChEBI" id="CHEBI:15378"/>
        <dbReference type="ChEBI" id="CHEBI:57856"/>
        <dbReference type="ChEBI" id="CHEBI:59789"/>
        <dbReference type="ChEBI" id="CHEBI:74483"/>
        <dbReference type="ChEBI" id="CHEBI:82748"/>
    </reaction>
    <physiologicalReaction direction="left-to-right" evidence="19">
        <dbReference type="Rhea" id="RHEA:61465"/>
    </physiologicalReaction>
</comment>
<dbReference type="SMART" id="SM00636">
    <property type="entry name" value="Glyco_18"/>
    <property type="match status" value="1"/>
</dbReference>
<gene>
    <name evidence="25" type="ORF">CVLEPA_LOCUS29390</name>
</gene>
<name>A0ABP0GWV1_CLALP</name>
<dbReference type="Pfam" id="PF25376">
    <property type="entry name" value="Pre-PUA_NSUN2"/>
    <property type="match status" value="1"/>
</dbReference>
<dbReference type="InterPro" id="IPR029063">
    <property type="entry name" value="SAM-dependent_MTases_sf"/>
</dbReference>
<dbReference type="EMBL" id="CAWYQH010000152">
    <property type="protein sequence ID" value="CAK8696218.1"/>
    <property type="molecule type" value="Genomic_DNA"/>
</dbReference>
<dbReference type="Pfam" id="PF25378">
    <property type="entry name" value="PUA_NSUN2"/>
    <property type="match status" value="1"/>
</dbReference>
<evidence type="ECO:0000256" key="7">
    <source>
        <dbReference type="ARBA" id="ARBA00022694"/>
    </source>
</evidence>
<comment type="caution">
    <text evidence="25">The sequence shown here is derived from an EMBL/GenBank/DDBJ whole genome shotgun (WGS) entry which is preliminary data.</text>
</comment>
<keyword evidence="11 21" id="KW-0326">Glycosidase</keyword>
<keyword evidence="8 21" id="KW-0378">Hydrolase</keyword>
<feature type="compositionally biased region" description="Basic and acidic residues" evidence="22">
    <location>
        <begin position="1071"/>
        <end position="1091"/>
    </location>
</feature>
<feature type="domain" description="GH18" evidence="24">
    <location>
        <begin position="1"/>
        <end position="363"/>
    </location>
</feature>
<reference evidence="25 26" key="1">
    <citation type="submission" date="2024-02" db="EMBL/GenBank/DDBJ databases">
        <authorList>
            <person name="Daric V."/>
            <person name="Darras S."/>
        </authorList>
    </citation>
    <scope>NUCLEOTIDE SEQUENCE [LARGE SCALE GENOMIC DNA]</scope>
</reference>
<dbReference type="Gene3D" id="3.10.50.10">
    <property type="match status" value="1"/>
</dbReference>
<dbReference type="InterPro" id="IPR017853">
    <property type="entry name" value="GH"/>
</dbReference>
<evidence type="ECO:0000256" key="15">
    <source>
        <dbReference type="ARBA" id="ARBA00048755"/>
    </source>
</evidence>
<evidence type="ECO:0000313" key="25">
    <source>
        <dbReference type="EMBL" id="CAK8696218.1"/>
    </source>
</evidence>
<keyword evidence="26" id="KW-1185">Reference proteome</keyword>
<evidence type="ECO:0000256" key="19">
    <source>
        <dbReference type="ARBA" id="ARBA00049365"/>
    </source>
</evidence>
<evidence type="ECO:0000259" key="23">
    <source>
        <dbReference type="PROSITE" id="PS51686"/>
    </source>
</evidence>
<evidence type="ECO:0000256" key="22">
    <source>
        <dbReference type="SAM" id="MobiDB-lite"/>
    </source>
</evidence>
<dbReference type="InterPro" id="IPR011583">
    <property type="entry name" value="Chitinase_II/V-like_cat"/>
</dbReference>
<evidence type="ECO:0000256" key="9">
    <source>
        <dbReference type="ARBA" id="ARBA00022884"/>
    </source>
</evidence>
<evidence type="ECO:0000256" key="2">
    <source>
        <dbReference type="ARBA" id="ARBA00012629"/>
    </source>
</evidence>
<dbReference type="InterPro" id="IPR049560">
    <property type="entry name" value="MeTrfase_RsmB-F_NOP2_cat"/>
</dbReference>
<dbReference type="Pfam" id="PF00704">
    <property type="entry name" value="Glyco_hydro_18"/>
    <property type="match status" value="1"/>
</dbReference>
<keyword evidence="7" id="KW-0819">tRNA processing</keyword>
<feature type="binding site" evidence="20">
    <location>
        <position position="647"/>
    </location>
    <ligand>
        <name>S-adenosyl-L-methionine</name>
        <dbReference type="ChEBI" id="CHEBI:59789"/>
    </ligand>
</feature>
<comment type="similarity">
    <text evidence="20">Belongs to the class I-like SAM-binding methyltransferase superfamily. RsmB/NOP family.</text>
</comment>
<evidence type="ECO:0000256" key="20">
    <source>
        <dbReference type="PROSITE-ProRule" id="PRU01023"/>
    </source>
</evidence>
<dbReference type="Gene3D" id="3.40.50.150">
    <property type="entry name" value="Vaccinia Virus protein VP39"/>
    <property type="match status" value="1"/>
</dbReference>
<dbReference type="Gene3D" id="3.20.20.80">
    <property type="entry name" value="Glycosidases"/>
    <property type="match status" value="1"/>
</dbReference>
<comment type="catalytic activity">
    <reaction evidence="16">
        <text>cytidine(50) in tRNA + S-adenosyl-L-methionine = 5-methylcytidine(50) in tRNA + S-adenosyl-L-homocysteine + H(+)</text>
        <dbReference type="Rhea" id="RHEA:61488"/>
        <dbReference type="Rhea" id="RHEA-COMP:15838"/>
        <dbReference type="Rhea" id="RHEA-COMP:15839"/>
        <dbReference type="ChEBI" id="CHEBI:15378"/>
        <dbReference type="ChEBI" id="CHEBI:57856"/>
        <dbReference type="ChEBI" id="CHEBI:59789"/>
        <dbReference type="ChEBI" id="CHEBI:74483"/>
        <dbReference type="ChEBI" id="CHEBI:82748"/>
    </reaction>
    <physiologicalReaction direction="left-to-right" evidence="16">
        <dbReference type="Rhea" id="RHEA:61489"/>
    </physiologicalReaction>
</comment>
<evidence type="ECO:0000313" key="26">
    <source>
        <dbReference type="Proteomes" id="UP001642483"/>
    </source>
</evidence>
<dbReference type="PANTHER" id="PTHR22808:SF1">
    <property type="entry name" value="RNA CYTOSINE-C(5)-METHYLTRANSFERASE NSUN2-RELATED"/>
    <property type="match status" value="1"/>
</dbReference>
<feature type="region of interest" description="Disordered" evidence="22">
    <location>
        <begin position="813"/>
        <end position="840"/>
    </location>
</feature>
<evidence type="ECO:0000256" key="8">
    <source>
        <dbReference type="ARBA" id="ARBA00022801"/>
    </source>
</evidence>
<keyword evidence="6 20" id="KW-0949">S-adenosyl-L-methionine</keyword>
<keyword evidence="9 20" id="KW-0694">RNA-binding</keyword>
<protein>
    <recommendedName>
        <fullName evidence="2">tRNA (cytosine(34)-C(5))-methyltransferase</fullName>
        <ecNumber evidence="2">2.1.1.203</ecNumber>
    </recommendedName>
    <alternativeName>
        <fullName evidence="13">NOL1/NOP2/Sun domain family member 2</fullName>
    </alternativeName>
    <alternativeName>
        <fullName evidence="14">mRNA cytosine C(5)-methyltransferase</fullName>
    </alternativeName>
    <alternativeName>
        <fullName evidence="12">tRNA cytosine C(5)-methyltransferase</fullName>
    </alternativeName>
</protein>
<comment type="catalytic activity">
    <reaction evidence="17">
        <text>cytidine(34) in tRNA precursor + S-adenosyl-L-methionine = 5-methylcytidine(34) in tRNA precursor + S-adenosyl-L-homocysteine + H(+)</text>
        <dbReference type="Rhea" id="RHEA:42940"/>
        <dbReference type="Rhea" id="RHEA-COMP:10291"/>
        <dbReference type="Rhea" id="RHEA-COMP:10295"/>
        <dbReference type="ChEBI" id="CHEBI:15378"/>
        <dbReference type="ChEBI" id="CHEBI:57856"/>
        <dbReference type="ChEBI" id="CHEBI:59789"/>
        <dbReference type="ChEBI" id="CHEBI:74483"/>
        <dbReference type="ChEBI" id="CHEBI:82748"/>
        <dbReference type="EC" id="2.1.1.203"/>
    </reaction>
    <physiologicalReaction direction="left-to-right" evidence="17">
        <dbReference type="Rhea" id="RHEA:42941"/>
    </physiologicalReaction>
</comment>
<feature type="domain" description="SAM-dependent MTase RsmB/NOP-type" evidence="23">
    <location>
        <begin position="444"/>
        <end position="806"/>
    </location>
</feature>
<dbReference type="InterPro" id="IPR029070">
    <property type="entry name" value="Chitinase_insertion_sf"/>
</dbReference>
<dbReference type="PANTHER" id="PTHR22808">
    <property type="entry name" value="NCL1 YEAST -RELATED NOL1/NOP2/FMU SUN DOMAIN-CONTAINING"/>
    <property type="match status" value="1"/>
</dbReference>
<dbReference type="Proteomes" id="UP001642483">
    <property type="component" value="Unassembled WGS sequence"/>
</dbReference>